<dbReference type="Proteomes" id="UP000530234">
    <property type="component" value="Unassembled WGS sequence"/>
</dbReference>
<dbReference type="AlphaFoldDB" id="A0A7W3XVM0"/>
<keyword evidence="4" id="KW-1185">Reference proteome</keyword>
<proteinExistence type="predicted"/>
<feature type="region of interest" description="Disordered" evidence="1">
    <location>
        <begin position="30"/>
        <end position="54"/>
    </location>
</feature>
<gene>
    <name evidence="3" type="ORF">FOE67_05190</name>
</gene>
<dbReference type="PROSITE" id="PS51257">
    <property type="entry name" value="PROKAR_LIPOPROTEIN"/>
    <property type="match status" value="1"/>
</dbReference>
<name>A0A7W3XVM0_9ACTN</name>
<reference evidence="4" key="1">
    <citation type="submission" date="2019-10" db="EMBL/GenBank/DDBJ databases">
        <title>Streptomyces sp. nov., a novel actinobacterium isolated from alkaline environment.</title>
        <authorList>
            <person name="Golinska P."/>
        </authorList>
    </citation>
    <scope>NUCLEOTIDE SEQUENCE [LARGE SCALE GENOMIC DNA]</scope>
    <source>
        <strain evidence="4">DSM 42108</strain>
    </source>
</reference>
<evidence type="ECO:0000256" key="2">
    <source>
        <dbReference type="SAM" id="SignalP"/>
    </source>
</evidence>
<protein>
    <recommendedName>
        <fullName evidence="5">Secreted protein</fullName>
    </recommendedName>
</protein>
<feature type="compositionally biased region" description="Acidic residues" evidence="1">
    <location>
        <begin position="44"/>
        <end position="54"/>
    </location>
</feature>
<organism evidence="3 4">
    <name type="scientific">Streptomyces calidiresistens</name>
    <dbReference type="NCBI Taxonomy" id="1485586"/>
    <lineage>
        <taxon>Bacteria</taxon>
        <taxon>Bacillati</taxon>
        <taxon>Actinomycetota</taxon>
        <taxon>Actinomycetes</taxon>
        <taxon>Kitasatosporales</taxon>
        <taxon>Streptomycetaceae</taxon>
        <taxon>Streptomyces</taxon>
    </lineage>
</organism>
<feature type="signal peptide" evidence="2">
    <location>
        <begin position="1"/>
        <end position="27"/>
    </location>
</feature>
<evidence type="ECO:0000313" key="3">
    <source>
        <dbReference type="EMBL" id="MBB0228924.1"/>
    </source>
</evidence>
<feature type="compositionally biased region" description="Low complexity" evidence="1">
    <location>
        <begin position="34"/>
        <end position="43"/>
    </location>
</feature>
<dbReference type="EMBL" id="VKHS01000065">
    <property type="protein sequence ID" value="MBB0228924.1"/>
    <property type="molecule type" value="Genomic_DNA"/>
</dbReference>
<evidence type="ECO:0000313" key="4">
    <source>
        <dbReference type="Proteomes" id="UP000530234"/>
    </source>
</evidence>
<accession>A0A7W3XVM0</accession>
<sequence length="186" mass="20094">MTKTPIRRSRFLAVVVAAALLSACSGGGDDADDAALPVPTPAEETPESEETLSEEDVRALEDLHDRYWAEIIAIENGAPLDGGSLLEFASPDLVEKRLTMVASYHDQGFFREGEPAITDVTVLSVGEDSARVESCVNEDDWPIMADGVEAPIEKRGATPRVFLAELNPEGWILVDQLPQEEAVISC</sequence>
<dbReference type="RefSeq" id="WP_182660910.1">
    <property type="nucleotide sequence ID" value="NZ_VKHS01000065.1"/>
</dbReference>
<feature type="chain" id="PRO_5038493976" description="Secreted protein" evidence="2">
    <location>
        <begin position="28"/>
        <end position="186"/>
    </location>
</feature>
<comment type="caution">
    <text evidence="3">The sequence shown here is derived from an EMBL/GenBank/DDBJ whole genome shotgun (WGS) entry which is preliminary data.</text>
</comment>
<evidence type="ECO:0008006" key="5">
    <source>
        <dbReference type="Google" id="ProtNLM"/>
    </source>
</evidence>
<evidence type="ECO:0000256" key="1">
    <source>
        <dbReference type="SAM" id="MobiDB-lite"/>
    </source>
</evidence>
<keyword evidence="2" id="KW-0732">Signal</keyword>